<dbReference type="CDD" id="cd06267">
    <property type="entry name" value="PBP1_LacI_sugar_binding-like"/>
    <property type="match status" value="1"/>
</dbReference>
<reference evidence="5" key="1">
    <citation type="submission" date="2020-11" db="EMBL/GenBank/DDBJ databases">
        <title>Whole-genome analyses of Nonomuraea sp. K274.</title>
        <authorList>
            <person name="Veyisoglu A."/>
        </authorList>
    </citation>
    <scope>NUCLEOTIDE SEQUENCE</scope>
    <source>
        <strain evidence="5">K274</strain>
    </source>
</reference>
<dbReference type="CDD" id="cd01392">
    <property type="entry name" value="HTH_LacI"/>
    <property type="match status" value="1"/>
</dbReference>
<dbReference type="SMART" id="SM00354">
    <property type="entry name" value="HTH_LACI"/>
    <property type="match status" value="1"/>
</dbReference>
<evidence type="ECO:0000256" key="2">
    <source>
        <dbReference type="ARBA" id="ARBA00023125"/>
    </source>
</evidence>
<keyword evidence="2 5" id="KW-0238">DNA-binding</keyword>
<evidence type="ECO:0000313" key="5">
    <source>
        <dbReference type="EMBL" id="MBF8186606.1"/>
    </source>
</evidence>
<evidence type="ECO:0000259" key="4">
    <source>
        <dbReference type="PROSITE" id="PS50932"/>
    </source>
</evidence>
<dbReference type="Proteomes" id="UP000605361">
    <property type="component" value="Unassembled WGS sequence"/>
</dbReference>
<dbReference type="EMBL" id="JADOGI010000030">
    <property type="protein sequence ID" value="MBF8186606.1"/>
    <property type="molecule type" value="Genomic_DNA"/>
</dbReference>
<dbReference type="PANTHER" id="PTHR30146:SF138">
    <property type="entry name" value="TRANSCRIPTIONAL REGULATORY PROTEIN"/>
    <property type="match status" value="1"/>
</dbReference>
<organism evidence="5 6">
    <name type="scientific">Nonomuraea cypriaca</name>
    <dbReference type="NCBI Taxonomy" id="1187855"/>
    <lineage>
        <taxon>Bacteria</taxon>
        <taxon>Bacillati</taxon>
        <taxon>Actinomycetota</taxon>
        <taxon>Actinomycetes</taxon>
        <taxon>Streptosporangiales</taxon>
        <taxon>Streptosporangiaceae</taxon>
        <taxon>Nonomuraea</taxon>
    </lineage>
</organism>
<keyword evidence="6" id="KW-1185">Reference proteome</keyword>
<dbReference type="Pfam" id="PF13377">
    <property type="entry name" value="Peripla_BP_3"/>
    <property type="match status" value="1"/>
</dbReference>
<evidence type="ECO:0000256" key="1">
    <source>
        <dbReference type="ARBA" id="ARBA00023015"/>
    </source>
</evidence>
<dbReference type="InterPro" id="IPR000843">
    <property type="entry name" value="HTH_LacI"/>
</dbReference>
<name>A0A931EZX5_9ACTN</name>
<dbReference type="Gene3D" id="3.40.50.2300">
    <property type="match status" value="2"/>
</dbReference>
<dbReference type="InterPro" id="IPR010982">
    <property type="entry name" value="Lambda_DNA-bd_dom_sf"/>
</dbReference>
<dbReference type="SUPFAM" id="SSF47413">
    <property type="entry name" value="lambda repressor-like DNA-binding domains"/>
    <property type="match status" value="1"/>
</dbReference>
<evidence type="ECO:0000256" key="3">
    <source>
        <dbReference type="ARBA" id="ARBA00023163"/>
    </source>
</evidence>
<dbReference type="Pfam" id="PF00356">
    <property type="entry name" value="LacI"/>
    <property type="match status" value="1"/>
</dbReference>
<dbReference type="AlphaFoldDB" id="A0A931EZX5"/>
<dbReference type="InterPro" id="IPR028082">
    <property type="entry name" value="Peripla_BP_I"/>
</dbReference>
<dbReference type="RefSeq" id="WP_195895578.1">
    <property type="nucleotide sequence ID" value="NZ_JADOGI010000030.1"/>
</dbReference>
<accession>A0A931EZX5</accession>
<dbReference type="InterPro" id="IPR046335">
    <property type="entry name" value="LacI/GalR-like_sensor"/>
</dbReference>
<feature type="domain" description="HTH lacI-type" evidence="4">
    <location>
        <begin position="6"/>
        <end position="59"/>
    </location>
</feature>
<dbReference type="Gene3D" id="1.10.260.40">
    <property type="entry name" value="lambda repressor-like DNA-binding domains"/>
    <property type="match status" value="1"/>
</dbReference>
<dbReference type="GO" id="GO:0000976">
    <property type="term" value="F:transcription cis-regulatory region binding"/>
    <property type="evidence" value="ECO:0007669"/>
    <property type="project" value="TreeGrafter"/>
</dbReference>
<dbReference type="PANTHER" id="PTHR30146">
    <property type="entry name" value="LACI-RELATED TRANSCRIPTIONAL REPRESSOR"/>
    <property type="match status" value="1"/>
</dbReference>
<keyword evidence="1" id="KW-0805">Transcription regulation</keyword>
<proteinExistence type="predicted"/>
<protein>
    <submittedName>
        <fullName evidence="5">LacI family DNA-binding transcriptional regulator</fullName>
    </submittedName>
</protein>
<dbReference type="SUPFAM" id="SSF53822">
    <property type="entry name" value="Periplasmic binding protein-like I"/>
    <property type="match status" value="1"/>
</dbReference>
<dbReference type="PROSITE" id="PS50932">
    <property type="entry name" value="HTH_LACI_2"/>
    <property type="match status" value="1"/>
</dbReference>
<comment type="caution">
    <text evidence="5">The sequence shown here is derived from an EMBL/GenBank/DDBJ whole genome shotgun (WGS) entry which is preliminary data.</text>
</comment>
<dbReference type="GO" id="GO:0003700">
    <property type="term" value="F:DNA-binding transcription factor activity"/>
    <property type="evidence" value="ECO:0007669"/>
    <property type="project" value="TreeGrafter"/>
</dbReference>
<evidence type="ECO:0000313" key="6">
    <source>
        <dbReference type="Proteomes" id="UP000605361"/>
    </source>
</evidence>
<sequence>MARKRATIREVAQATGLSPAAVSYALRGLQVSEETMERVRAAAAELGYEADPIARALASGRTGMIGLLCGSLEDLWQQSLAVRISRGLREKDRYALILDAVGDPARERLLAQQLRDQRVDGMIVQPLDPAAAFWTELCESLPVVAIGDALAGTAGEVVFDNRRGVTLALEHLRSLGHHRVSVLTSTQASTPDRPADVYATAEAERLGLDIEVATAPHGLAGATSAALRILTEKKPSAVFCFADSIAYGVYAAAQELGLSIPGDVSVMGYDDYPMSGLLTPGLTTVDWDIDGIVRAAVRLISAAADGGTRRRRVVQAPTLRERGSVAEPP</sequence>
<gene>
    <name evidence="5" type="ORF">ITP53_12795</name>
</gene>
<keyword evidence="3" id="KW-0804">Transcription</keyword>